<dbReference type="EMBL" id="APND01000004">
    <property type="protein sequence ID" value="MES1930031.1"/>
    <property type="molecule type" value="Genomic_DNA"/>
</dbReference>
<organism evidence="1 2">
    <name type="scientific">Salinisphaera dokdonensis CL-ES53</name>
    <dbReference type="NCBI Taxonomy" id="1304272"/>
    <lineage>
        <taxon>Bacteria</taxon>
        <taxon>Pseudomonadati</taxon>
        <taxon>Pseudomonadota</taxon>
        <taxon>Gammaproteobacteria</taxon>
        <taxon>Salinisphaerales</taxon>
        <taxon>Salinisphaeraceae</taxon>
        <taxon>Salinisphaera</taxon>
    </lineage>
</organism>
<proteinExistence type="predicted"/>
<dbReference type="Proteomes" id="UP001460888">
    <property type="component" value="Unassembled WGS sequence"/>
</dbReference>
<name>A0ABV2B2B7_9GAMM</name>
<accession>A0ABV2B2B7</accession>
<sequence length="171" mass="20104">MNDTEDKLEQGLDQAYEGALKGAQFLYERAFAAAEAFWEAHHRNHKLRPKHEWGFIGVRVRLRNGSVQIEWFRAKYWQPRYRSGNDTRRQPALQYLPRGKSMRYSAAAFRRVRAKEWEIDLAMLFENEFEAIRRQSQMLGKVRRYIIETRKAAAAERALPASDEALSPICD</sequence>
<dbReference type="RefSeq" id="WP_353111858.1">
    <property type="nucleotide sequence ID" value="NZ_APND01000004.1"/>
</dbReference>
<reference evidence="1 2" key="1">
    <citation type="submission" date="2013-03" db="EMBL/GenBank/DDBJ databases">
        <title>Salinisphaera dokdonensis CL-ES53 Genome Sequencing.</title>
        <authorList>
            <person name="Li C."/>
            <person name="Lai Q."/>
            <person name="Shao Z."/>
        </authorList>
    </citation>
    <scope>NUCLEOTIDE SEQUENCE [LARGE SCALE GENOMIC DNA]</scope>
    <source>
        <strain evidence="1 2">CL-ES53</strain>
    </source>
</reference>
<dbReference type="Pfam" id="PF19456">
    <property type="entry name" value="MobI"/>
    <property type="match status" value="1"/>
</dbReference>
<evidence type="ECO:0000313" key="2">
    <source>
        <dbReference type="Proteomes" id="UP001460888"/>
    </source>
</evidence>
<keyword evidence="2" id="KW-1185">Reference proteome</keyword>
<comment type="caution">
    <text evidence="1">The sequence shown here is derived from an EMBL/GenBank/DDBJ whole genome shotgun (WGS) entry which is preliminary data.</text>
</comment>
<evidence type="ECO:0000313" key="1">
    <source>
        <dbReference type="EMBL" id="MES1930031.1"/>
    </source>
</evidence>
<gene>
    <name evidence="1" type="ORF">SADO_12288</name>
</gene>
<dbReference type="InterPro" id="IPR045809">
    <property type="entry name" value="MobI"/>
</dbReference>
<protein>
    <submittedName>
        <fullName evidence="1">Uncharacterized protein</fullName>
    </submittedName>
</protein>